<dbReference type="EMBL" id="KZ806046">
    <property type="protein sequence ID" value="PVH90902.1"/>
    <property type="molecule type" value="Genomic_DNA"/>
</dbReference>
<feature type="region of interest" description="Disordered" evidence="1">
    <location>
        <begin position="61"/>
        <end position="90"/>
    </location>
</feature>
<dbReference type="AlphaFoldDB" id="A0A2V1CYT2"/>
<sequence>MSSFKRPYDGWPTDPIKRTTQGGDVRATNVKHKSYPSSANASEFYREQKMLFPNLAPRFQQPRAAPQAPRRDPNDRPVQPQRPTAREHEIDDEHYTFLSLSIPQRGVYTFLELPAPEREDSKSANRIASRPLPRHIYVQTSKTSKTGLDQIIPIIERYAYFSVDAKLTNGDALNDLGVGVLGWFSDWVSGCDHLFFILVQCFVHQKVAQTLAIKLIMSAQGPSSNRHGRMVSSMASKTAWMLRGTGKMVHSIPASTIQPASAEVSSESGFEVLCGYNWHEDEKTISVPGGPPKWAPLPLPATLSPNSDHRNMDQVTTQVPVHPFEPVFQAMSITNPDMRLDEVDIIVNRNSLRKLLDFVSGKQQYAFRMDLHMVKDTLFICRRERNFGSLVHGPHDPG</sequence>
<evidence type="ECO:0000256" key="1">
    <source>
        <dbReference type="SAM" id="MobiDB-lite"/>
    </source>
</evidence>
<feature type="region of interest" description="Disordered" evidence="1">
    <location>
        <begin position="1"/>
        <end position="41"/>
    </location>
</feature>
<proteinExistence type="predicted"/>
<organism evidence="2 3">
    <name type="scientific">Periconia macrospinosa</name>
    <dbReference type="NCBI Taxonomy" id="97972"/>
    <lineage>
        <taxon>Eukaryota</taxon>
        <taxon>Fungi</taxon>
        <taxon>Dikarya</taxon>
        <taxon>Ascomycota</taxon>
        <taxon>Pezizomycotina</taxon>
        <taxon>Dothideomycetes</taxon>
        <taxon>Pleosporomycetidae</taxon>
        <taxon>Pleosporales</taxon>
        <taxon>Massarineae</taxon>
        <taxon>Periconiaceae</taxon>
        <taxon>Periconia</taxon>
    </lineage>
</organism>
<keyword evidence="3" id="KW-1185">Reference proteome</keyword>
<evidence type="ECO:0000313" key="3">
    <source>
        <dbReference type="Proteomes" id="UP000244855"/>
    </source>
</evidence>
<evidence type="ECO:0000313" key="2">
    <source>
        <dbReference type="EMBL" id="PVH90902.1"/>
    </source>
</evidence>
<reference evidence="2 3" key="1">
    <citation type="journal article" date="2018" name="Sci. Rep.">
        <title>Comparative genomics provides insights into the lifestyle and reveals functional heterogeneity of dark septate endophytic fungi.</title>
        <authorList>
            <person name="Knapp D.G."/>
            <person name="Nemeth J.B."/>
            <person name="Barry K."/>
            <person name="Hainaut M."/>
            <person name="Henrissat B."/>
            <person name="Johnson J."/>
            <person name="Kuo A."/>
            <person name="Lim J.H.P."/>
            <person name="Lipzen A."/>
            <person name="Nolan M."/>
            <person name="Ohm R.A."/>
            <person name="Tamas L."/>
            <person name="Grigoriev I.V."/>
            <person name="Spatafora J.W."/>
            <person name="Nagy L.G."/>
            <person name="Kovacs G.M."/>
        </authorList>
    </citation>
    <scope>NUCLEOTIDE SEQUENCE [LARGE SCALE GENOMIC DNA]</scope>
    <source>
        <strain evidence="2 3">DSE2036</strain>
    </source>
</reference>
<dbReference type="PANTHER" id="PTHR35179:SF1">
    <property type="entry name" value="INTEGRAL MEMBRANE PROTEIN"/>
    <property type="match status" value="1"/>
</dbReference>
<protein>
    <submittedName>
        <fullName evidence="2">Uncharacterized protein</fullName>
    </submittedName>
</protein>
<name>A0A2V1CYT2_9PLEO</name>
<dbReference type="Proteomes" id="UP000244855">
    <property type="component" value="Unassembled WGS sequence"/>
</dbReference>
<dbReference type="PANTHER" id="PTHR35179">
    <property type="entry name" value="PROTEIN CBG02620"/>
    <property type="match status" value="1"/>
</dbReference>
<gene>
    <name evidence="2" type="ORF">DM02DRAFT_636480</name>
</gene>
<feature type="non-terminal residue" evidence="2">
    <location>
        <position position="398"/>
    </location>
</feature>
<dbReference type="OrthoDB" id="420564at2759"/>
<accession>A0A2V1CYT2</accession>